<keyword evidence="3" id="KW-1185">Reference proteome</keyword>
<organism evidence="2 3">
    <name type="scientific">Hibiscus sabdariffa</name>
    <name type="common">roselle</name>
    <dbReference type="NCBI Taxonomy" id="183260"/>
    <lineage>
        <taxon>Eukaryota</taxon>
        <taxon>Viridiplantae</taxon>
        <taxon>Streptophyta</taxon>
        <taxon>Embryophyta</taxon>
        <taxon>Tracheophyta</taxon>
        <taxon>Spermatophyta</taxon>
        <taxon>Magnoliopsida</taxon>
        <taxon>eudicotyledons</taxon>
        <taxon>Gunneridae</taxon>
        <taxon>Pentapetalae</taxon>
        <taxon>rosids</taxon>
        <taxon>malvids</taxon>
        <taxon>Malvales</taxon>
        <taxon>Malvaceae</taxon>
        <taxon>Malvoideae</taxon>
        <taxon>Hibiscus</taxon>
    </lineage>
</organism>
<accession>A0ABR2SHS2</accession>
<dbReference type="PANTHER" id="PTHR31595:SF70">
    <property type="entry name" value="LONG-CHAIN-ALCOHOL O-FATTY-ACYLTRANSFERASE 3-RELATED"/>
    <property type="match status" value="1"/>
</dbReference>
<dbReference type="PANTHER" id="PTHR31595">
    <property type="entry name" value="LONG-CHAIN-ALCOHOL O-FATTY-ACYLTRANSFERASE 3-RELATED"/>
    <property type="match status" value="1"/>
</dbReference>
<proteinExistence type="predicted"/>
<protein>
    <submittedName>
        <fullName evidence="2">Uncharacterized protein</fullName>
    </submittedName>
</protein>
<dbReference type="EMBL" id="JBBPBN010000015">
    <property type="protein sequence ID" value="KAK9024748.1"/>
    <property type="molecule type" value="Genomic_DNA"/>
</dbReference>
<gene>
    <name evidence="2" type="ORF">V6N11_004903</name>
</gene>
<dbReference type="InterPro" id="IPR044851">
    <property type="entry name" value="Wax_synthase"/>
</dbReference>
<feature type="transmembrane region" description="Helical" evidence="1">
    <location>
        <begin position="32"/>
        <end position="51"/>
    </location>
</feature>
<evidence type="ECO:0000313" key="3">
    <source>
        <dbReference type="Proteomes" id="UP001396334"/>
    </source>
</evidence>
<feature type="transmembrane region" description="Helical" evidence="1">
    <location>
        <begin position="7"/>
        <end position="26"/>
    </location>
</feature>
<evidence type="ECO:0000313" key="2">
    <source>
        <dbReference type="EMBL" id="KAK9024748.1"/>
    </source>
</evidence>
<evidence type="ECO:0000256" key="1">
    <source>
        <dbReference type="SAM" id="Phobius"/>
    </source>
</evidence>
<feature type="transmembrane region" description="Helical" evidence="1">
    <location>
        <begin position="58"/>
        <end position="79"/>
    </location>
</feature>
<comment type="caution">
    <text evidence="2">The sequence shown here is derived from an EMBL/GenBank/DDBJ whole genome shotgun (WGS) entry which is preliminary data.</text>
</comment>
<keyword evidence="1" id="KW-0472">Membrane</keyword>
<keyword evidence="1" id="KW-1133">Transmembrane helix</keyword>
<feature type="transmembrane region" description="Helical" evidence="1">
    <location>
        <begin position="123"/>
        <end position="145"/>
    </location>
</feature>
<dbReference type="Proteomes" id="UP001396334">
    <property type="component" value="Unassembled WGS sequence"/>
</dbReference>
<name>A0ABR2SHS2_9ROSI</name>
<keyword evidence="1" id="KW-0812">Transmembrane</keyword>
<reference evidence="2 3" key="1">
    <citation type="journal article" date="2024" name="G3 (Bethesda)">
        <title>Genome assembly of Hibiscus sabdariffa L. provides insights into metabolisms of medicinal natural products.</title>
        <authorList>
            <person name="Kim T."/>
        </authorList>
    </citation>
    <scope>NUCLEOTIDE SEQUENCE [LARGE SCALE GENOMIC DNA]</scope>
    <source>
        <strain evidence="2">TK-2024</strain>
        <tissue evidence="2">Old leaves</tissue>
    </source>
</reference>
<sequence length="222" mass="24228">MEAELENFIKLWILAIVSLSYCFYFSSKLPKGIFRLISLTPVFFLFLYLSFTVSSTHIVGLTTFFLAWLGNFKLLLFAFDQPPLSPPPPSLFHFISLASLPIKPKTTALSPSPKINLGCHKNVVLAMICVYMYVELELILALVAVPARATVQQTLPSHLFTRFLGSQMEPHGYCVGGGSGGEKGGARENEVALGGFRAVGFGICGGHRFLVAFTAVGEDRCG</sequence>